<feature type="compositionally biased region" description="Basic and acidic residues" evidence="2">
    <location>
        <begin position="540"/>
        <end position="561"/>
    </location>
</feature>
<dbReference type="Proteomes" id="UP000822688">
    <property type="component" value="Chromosome 1"/>
</dbReference>
<accession>A0A8T0J7B7</accession>
<dbReference type="GO" id="GO:0005634">
    <property type="term" value="C:nucleus"/>
    <property type="evidence" value="ECO:0007669"/>
    <property type="project" value="TreeGrafter"/>
</dbReference>
<feature type="region of interest" description="Disordered" evidence="2">
    <location>
        <begin position="462"/>
        <end position="481"/>
    </location>
</feature>
<feature type="compositionally biased region" description="Acidic residues" evidence="2">
    <location>
        <begin position="60"/>
        <end position="76"/>
    </location>
</feature>
<name>A0A8T0J7B7_CERPU</name>
<dbReference type="GO" id="GO:0030688">
    <property type="term" value="C:preribosome, small subunit precursor"/>
    <property type="evidence" value="ECO:0007669"/>
    <property type="project" value="TreeGrafter"/>
</dbReference>
<dbReference type="GO" id="GO:0005829">
    <property type="term" value="C:cytosol"/>
    <property type="evidence" value="ECO:0007669"/>
    <property type="project" value="TreeGrafter"/>
</dbReference>
<reference evidence="3" key="1">
    <citation type="submission" date="2020-06" db="EMBL/GenBank/DDBJ databases">
        <title>WGS assembly of Ceratodon purpureus strain R40.</title>
        <authorList>
            <person name="Carey S.B."/>
            <person name="Jenkins J."/>
            <person name="Shu S."/>
            <person name="Lovell J.T."/>
            <person name="Sreedasyam A."/>
            <person name="Maumus F."/>
            <person name="Tiley G.P."/>
            <person name="Fernandez-Pozo N."/>
            <person name="Barry K."/>
            <person name="Chen C."/>
            <person name="Wang M."/>
            <person name="Lipzen A."/>
            <person name="Daum C."/>
            <person name="Saski C.A."/>
            <person name="Payton A.C."/>
            <person name="Mcbreen J.C."/>
            <person name="Conrad R.E."/>
            <person name="Kollar L.M."/>
            <person name="Olsson S."/>
            <person name="Huttunen S."/>
            <person name="Landis J.B."/>
            <person name="Wickett N.J."/>
            <person name="Johnson M.G."/>
            <person name="Rensing S.A."/>
            <person name="Grimwood J."/>
            <person name="Schmutz J."/>
            <person name="Mcdaniel S.F."/>
        </authorList>
    </citation>
    <scope>NUCLEOTIDE SEQUENCE</scope>
    <source>
        <strain evidence="3">R40</strain>
    </source>
</reference>
<dbReference type="Pfam" id="PF04180">
    <property type="entry name" value="LTV"/>
    <property type="match status" value="1"/>
</dbReference>
<evidence type="ECO:0000256" key="2">
    <source>
        <dbReference type="SAM" id="MobiDB-lite"/>
    </source>
</evidence>
<protein>
    <recommendedName>
        <fullName evidence="5">LTV1</fullName>
    </recommendedName>
</protein>
<feature type="compositionally biased region" description="Basic residues" evidence="2">
    <location>
        <begin position="100"/>
        <end position="109"/>
    </location>
</feature>
<dbReference type="GO" id="GO:0000056">
    <property type="term" value="P:ribosomal small subunit export from nucleus"/>
    <property type="evidence" value="ECO:0007669"/>
    <property type="project" value="TreeGrafter"/>
</dbReference>
<proteinExistence type="inferred from homology"/>
<feature type="region of interest" description="Disordered" evidence="2">
    <location>
        <begin position="41"/>
        <end position="120"/>
    </location>
</feature>
<organism evidence="3 4">
    <name type="scientific">Ceratodon purpureus</name>
    <name type="common">Fire moss</name>
    <name type="synonym">Dicranum purpureum</name>
    <dbReference type="NCBI Taxonomy" id="3225"/>
    <lineage>
        <taxon>Eukaryota</taxon>
        <taxon>Viridiplantae</taxon>
        <taxon>Streptophyta</taxon>
        <taxon>Embryophyta</taxon>
        <taxon>Bryophyta</taxon>
        <taxon>Bryophytina</taxon>
        <taxon>Bryopsida</taxon>
        <taxon>Dicranidae</taxon>
        <taxon>Pseudoditrichales</taxon>
        <taxon>Ditrichaceae</taxon>
        <taxon>Ceratodon</taxon>
    </lineage>
</organism>
<dbReference type="InterPro" id="IPR007307">
    <property type="entry name" value="Ltv1"/>
</dbReference>
<sequence>MGKKKFLDKKKAATFVLMHRDTQGADDDVSARVFTRVDAGFAPVKGFSEEDPRTNPDYGYETDDGEEEEDDDEDGENGGAGAEESSVFADAEEDDDVRSRRSMASRSTRRSTASRAAHKGPLAEHVRVELVELGFPDDGYDYMQHMRKIGVSGVGGSFVPTTRPKPEKLRADVKVFDASKVAVQAVEEANEKKIIAAVGSSTHQMRRPAYVEHGLDPEVAAALDDSEGSEFGSADELEDDFVVFANNNAEGSTSGEFQGGESAAARNSNLRLESSLVEGDEEEGEWSESDSDARSGVSAENERPRPSRLLDEQFEKLAMREYDDDEEEFDEEDPEARGHADISQFDDVLSEFLSDPKVFGDKYMTPAEIEREHGASVSKAVQSGRSPGARGASKEGDSSAARGVLERSAESTADVRIGVEGVEGEAGVASSDDDELVVIEVESEDERSNWDCETVVSTLSNLDNHPGKISAPGKARRKAPSLGKVLEDKEVSGGMIKLRGKQSLPTDFLPVRAGAERAKQLKSAGKAGEAKAKPVSRAGETPEERKARKAAVKEERRDARAAKKALKILYKDESQRAQHGAANTGPSGIHLP</sequence>
<evidence type="ECO:0000256" key="1">
    <source>
        <dbReference type="ARBA" id="ARBA00009078"/>
    </source>
</evidence>
<evidence type="ECO:0008006" key="5">
    <source>
        <dbReference type="Google" id="ProtNLM"/>
    </source>
</evidence>
<feature type="compositionally biased region" description="Basic and acidic residues" evidence="2">
    <location>
        <begin position="300"/>
        <end position="321"/>
    </location>
</feature>
<feature type="compositionally biased region" description="Acidic residues" evidence="2">
    <location>
        <begin position="278"/>
        <end position="290"/>
    </location>
</feature>
<feature type="region of interest" description="Disordered" evidence="2">
    <location>
        <begin position="509"/>
        <end position="592"/>
    </location>
</feature>
<feature type="region of interest" description="Disordered" evidence="2">
    <location>
        <begin position="370"/>
        <end position="418"/>
    </location>
</feature>
<comment type="similarity">
    <text evidence="1">Belongs to the LTV1 family.</text>
</comment>
<comment type="caution">
    <text evidence="3">The sequence shown here is derived from an EMBL/GenBank/DDBJ whole genome shotgun (WGS) entry which is preliminary data.</text>
</comment>
<gene>
    <name evidence="3" type="ORF">KC19_1G150900</name>
</gene>
<feature type="compositionally biased region" description="Acidic residues" evidence="2">
    <location>
        <begin position="322"/>
        <end position="334"/>
    </location>
</feature>
<feature type="region of interest" description="Disordered" evidence="2">
    <location>
        <begin position="275"/>
        <end position="344"/>
    </location>
</feature>
<dbReference type="PANTHER" id="PTHR21531:SF0">
    <property type="entry name" value="PROTEIN LTV1 HOMOLOG"/>
    <property type="match status" value="1"/>
</dbReference>
<evidence type="ECO:0000313" key="3">
    <source>
        <dbReference type="EMBL" id="KAG0591116.1"/>
    </source>
</evidence>
<dbReference type="PANTHER" id="PTHR21531">
    <property type="entry name" value="LOW-TEMPERATURE VIABILITY PROTEIN LTV1-RELATED"/>
    <property type="match status" value="1"/>
</dbReference>
<evidence type="ECO:0000313" key="4">
    <source>
        <dbReference type="Proteomes" id="UP000822688"/>
    </source>
</evidence>
<dbReference type="EMBL" id="CM026421">
    <property type="protein sequence ID" value="KAG0591116.1"/>
    <property type="molecule type" value="Genomic_DNA"/>
</dbReference>
<feature type="region of interest" description="Disordered" evidence="2">
    <location>
        <begin position="249"/>
        <end position="268"/>
    </location>
</feature>
<keyword evidence="4" id="KW-1185">Reference proteome</keyword>
<dbReference type="AlphaFoldDB" id="A0A8T0J7B7"/>
<dbReference type="GO" id="GO:0042274">
    <property type="term" value="P:ribosomal small subunit biogenesis"/>
    <property type="evidence" value="ECO:0007669"/>
    <property type="project" value="InterPro"/>
</dbReference>